<gene>
    <name evidence="1" type="ORF">HAX54_039925</name>
</gene>
<reference evidence="1 2" key="1">
    <citation type="journal article" date="2021" name="BMC Genomics">
        <title>Datura genome reveals duplications of psychoactive alkaloid biosynthetic genes and high mutation rate following tissue culture.</title>
        <authorList>
            <person name="Rajewski A."/>
            <person name="Carter-House D."/>
            <person name="Stajich J."/>
            <person name="Litt A."/>
        </authorList>
    </citation>
    <scope>NUCLEOTIDE SEQUENCE [LARGE SCALE GENOMIC DNA]</scope>
    <source>
        <strain evidence="1">AR-01</strain>
    </source>
</reference>
<dbReference type="EMBL" id="JACEIK010005581">
    <property type="protein sequence ID" value="MCE0481836.1"/>
    <property type="molecule type" value="Genomic_DNA"/>
</dbReference>
<keyword evidence="2" id="KW-1185">Reference proteome</keyword>
<sequence>MDYQLSFLARSTGIALWQRKEAEFQWVLLMSEVPRHASQRIVTGADGRNWLLLLSIDGITLKMRDSCYI</sequence>
<dbReference type="Proteomes" id="UP000823775">
    <property type="component" value="Unassembled WGS sequence"/>
</dbReference>
<proteinExistence type="predicted"/>
<evidence type="ECO:0000313" key="2">
    <source>
        <dbReference type="Proteomes" id="UP000823775"/>
    </source>
</evidence>
<comment type="caution">
    <text evidence="1">The sequence shown here is derived from an EMBL/GenBank/DDBJ whole genome shotgun (WGS) entry which is preliminary data.</text>
</comment>
<organism evidence="1 2">
    <name type="scientific">Datura stramonium</name>
    <name type="common">Jimsonweed</name>
    <name type="synonym">Common thornapple</name>
    <dbReference type="NCBI Taxonomy" id="4076"/>
    <lineage>
        <taxon>Eukaryota</taxon>
        <taxon>Viridiplantae</taxon>
        <taxon>Streptophyta</taxon>
        <taxon>Embryophyta</taxon>
        <taxon>Tracheophyta</taxon>
        <taxon>Spermatophyta</taxon>
        <taxon>Magnoliopsida</taxon>
        <taxon>eudicotyledons</taxon>
        <taxon>Gunneridae</taxon>
        <taxon>Pentapetalae</taxon>
        <taxon>asterids</taxon>
        <taxon>lamiids</taxon>
        <taxon>Solanales</taxon>
        <taxon>Solanaceae</taxon>
        <taxon>Solanoideae</taxon>
        <taxon>Datureae</taxon>
        <taxon>Datura</taxon>
    </lineage>
</organism>
<protein>
    <submittedName>
        <fullName evidence="1">Uncharacterized protein</fullName>
    </submittedName>
</protein>
<name>A0ABS8VQG7_DATST</name>
<evidence type="ECO:0000313" key="1">
    <source>
        <dbReference type="EMBL" id="MCE0481836.1"/>
    </source>
</evidence>
<accession>A0ABS8VQG7</accession>